<dbReference type="Proteomes" id="UP000887565">
    <property type="component" value="Unplaced"/>
</dbReference>
<name>A0A915L6L6_ROMCU</name>
<reference evidence="2" key="1">
    <citation type="submission" date="2022-11" db="UniProtKB">
        <authorList>
            <consortium name="WormBaseParasite"/>
        </authorList>
    </citation>
    <scope>IDENTIFICATION</scope>
</reference>
<evidence type="ECO:0000313" key="1">
    <source>
        <dbReference type="Proteomes" id="UP000887565"/>
    </source>
</evidence>
<protein>
    <submittedName>
        <fullName evidence="2">Uncharacterized protein</fullName>
    </submittedName>
</protein>
<dbReference type="AlphaFoldDB" id="A0A915L6L6"/>
<proteinExistence type="predicted"/>
<sequence length="112" mass="12885">MVVDAIPIHLDRIGQRLPTFTGLLDANNTILDKLDHGNVDGIVRDGIKEQEKIMKAIQLERQEVGKWMTKLRRFLANRSKADESAGQKSNLTNHHDEDFYEGMIWENYVPQP</sequence>
<organism evidence="1 2">
    <name type="scientific">Romanomermis culicivorax</name>
    <name type="common">Nematode worm</name>
    <dbReference type="NCBI Taxonomy" id="13658"/>
    <lineage>
        <taxon>Eukaryota</taxon>
        <taxon>Metazoa</taxon>
        <taxon>Ecdysozoa</taxon>
        <taxon>Nematoda</taxon>
        <taxon>Enoplea</taxon>
        <taxon>Dorylaimia</taxon>
        <taxon>Mermithida</taxon>
        <taxon>Mermithoidea</taxon>
        <taxon>Mermithidae</taxon>
        <taxon>Romanomermis</taxon>
    </lineage>
</organism>
<keyword evidence="1" id="KW-1185">Reference proteome</keyword>
<dbReference type="WBParaSite" id="nRc.2.0.1.t46765-RA">
    <property type="protein sequence ID" value="nRc.2.0.1.t46765-RA"/>
    <property type="gene ID" value="nRc.2.0.1.g46765"/>
</dbReference>
<evidence type="ECO:0000313" key="2">
    <source>
        <dbReference type="WBParaSite" id="nRc.2.0.1.t46765-RA"/>
    </source>
</evidence>
<accession>A0A915L6L6</accession>